<dbReference type="RefSeq" id="WP_301226267.1">
    <property type="nucleotide sequence ID" value="NZ_JAROCG010000001.1"/>
</dbReference>
<dbReference type="GO" id="GO:0004180">
    <property type="term" value="F:carboxypeptidase activity"/>
    <property type="evidence" value="ECO:0007669"/>
    <property type="project" value="UniProtKB-KW"/>
</dbReference>
<sequence length="272" mass="28169">MRVVPCAVLVLLALGLPACSAPGPAGTAASAAATQDPSPTGSPAPAGDLPAPAQREPAPVSTESAEASARPSSPPPDLHSDPGAVDVVVNKRRPLVPLDYAPTGLRLPEVATAGDTLLRSDTAVAVEEMFAAAEDDGVGLVLLSGYRSFADQESTYAHWVDEYGDAAAADTVSARPGYSEHQTGLAFDIGQADGACSLVLCFRDTAAARWTAEHAADFGFLLRYPLGFHGITGFSAESWHFRYVGRDVSLVMKAAGTRTLEEHLGLPAAPSY</sequence>
<keyword evidence="4" id="KW-0645">Protease</keyword>
<dbReference type="InterPro" id="IPR052179">
    <property type="entry name" value="DD-CPase-like"/>
</dbReference>
<evidence type="ECO:0000259" key="3">
    <source>
        <dbReference type="Pfam" id="PF02557"/>
    </source>
</evidence>
<keyword evidence="4" id="KW-0378">Hydrolase</keyword>
<evidence type="ECO:0000313" key="4">
    <source>
        <dbReference type="EMBL" id="MDN4610798.1"/>
    </source>
</evidence>
<feature type="signal peptide" evidence="2">
    <location>
        <begin position="1"/>
        <end position="20"/>
    </location>
</feature>
<organism evidence="4 5">
    <name type="scientific">Arthrobacter burdickii</name>
    <dbReference type="NCBI Taxonomy" id="3035920"/>
    <lineage>
        <taxon>Bacteria</taxon>
        <taxon>Bacillati</taxon>
        <taxon>Actinomycetota</taxon>
        <taxon>Actinomycetes</taxon>
        <taxon>Micrococcales</taxon>
        <taxon>Micrococcaceae</taxon>
        <taxon>Arthrobacter</taxon>
    </lineage>
</organism>
<evidence type="ECO:0000313" key="5">
    <source>
        <dbReference type="Proteomes" id="UP001174209"/>
    </source>
</evidence>
<dbReference type="SUPFAM" id="SSF55166">
    <property type="entry name" value="Hedgehog/DD-peptidase"/>
    <property type="match status" value="1"/>
</dbReference>
<feature type="region of interest" description="Disordered" evidence="1">
    <location>
        <begin position="23"/>
        <end position="84"/>
    </location>
</feature>
<comment type="caution">
    <text evidence="4">The sequence shown here is derived from an EMBL/GenBank/DDBJ whole genome shotgun (WGS) entry which is preliminary data.</text>
</comment>
<protein>
    <submittedName>
        <fullName evidence="4">D-alanyl-D-alanine carboxypeptidase family protein</fullName>
    </submittedName>
</protein>
<dbReference type="Proteomes" id="UP001174209">
    <property type="component" value="Unassembled WGS sequence"/>
</dbReference>
<dbReference type="InterPro" id="IPR003709">
    <property type="entry name" value="VanY-like_core_dom"/>
</dbReference>
<keyword evidence="5" id="KW-1185">Reference proteome</keyword>
<dbReference type="EMBL" id="JAROCG010000001">
    <property type="protein sequence ID" value="MDN4610798.1"/>
    <property type="molecule type" value="Genomic_DNA"/>
</dbReference>
<dbReference type="Gene3D" id="3.30.1380.10">
    <property type="match status" value="1"/>
</dbReference>
<evidence type="ECO:0000256" key="1">
    <source>
        <dbReference type="SAM" id="MobiDB-lite"/>
    </source>
</evidence>
<feature type="compositionally biased region" description="Low complexity" evidence="1">
    <location>
        <begin position="23"/>
        <end position="34"/>
    </location>
</feature>
<feature type="domain" description="D-alanyl-D-alanine carboxypeptidase-like core" evidence="3">
    <location>
        <begin position="117"/>
        <end position="245"/>
    </location>
</feature>
<proteinExistence type="predicted"/>
<name>A0ABT8K1A1_9MICC</name>
<gene>
    <name evidence="4" type="ORF">P5G52_07930</name>
</gene>
<dbReference type="PANTHER" id="PTHR34385:SF1">
    <property type="entry name" value="PEPTIDOGLYCAN L-ALANYL-D-GLUTAMATE ENDOPEPTIDASE CWLK"/>
    <property type="match status" value="1"/>
</dbReference>
<dbReference type="InterPro" id="IPR009045">
    <property type="entry name" value="Zn_M74/Hedgehog-like"/>
</dbReference>
<reference evidence="4" key="1">
    <citation type="submission" date="2023-06" db="EMBL/GenBank/DDBJ databases">
        <title>MT1 and MT2 Draft Genomes of Novel Species.</title>
        <authorList>
            <person name="Venkateswaran K."/>
        </authorList>
    </citation>
    <scope>NUCLEOTIDE SEQUENCE</scope>
    <source>
        <strain evidence="4">IIF3SC-B10</strain>
    </source>
</reference>
<keyword evidence="4" id="KW-0121">Carboxypeptidase</keyword>
<accession>A0ABT8K1A1</accession>
<dbReference type="CDD" id="cd14852">
    <property type="entry name" value="LD-carboxypeptidase"/>
    <property type="match status" value="1"/>
</dbReference>
<dbReference type="Pfam" id="PF02557">
    <property type="entry name" value="VanY"/>
    <property type="match status" value="1"/>
</dbReference>
<keyword evidence="2" id="KW-0732">Signal</keyword>
<dbReference type="PANTHER" id="PTHR34385">
    <property type="entry name" value="D-ALANYL-D-ALANINE CARBOXYPEPTIDASE"/>
    <property type="match status" value="1"/>
</dbReference>
<dbReference type="InterPro" id="IPR058193">
    <property type="entry name" value="VanY/YodJ_core_dom"/>
</dbReference>
<evidence type="ECO:0000256" key="2">
    <source>
        <dbReference type="SAM" id="SignalP"/>
    </source>
</evidence>
<feature type="chain" id="PRO_5047217541" evidence="2">
    <location>
        <begin position="21"/>
        <end position="272"/>
    </location>
</feature>